<evidence type="ECO:0000259" key="3">
    <source>
        <dbReference type="Pfam" id="PF04389"/>
    </source>
</evidence>
<keyword evidence="1" id="KW-0862">Zinc</keyword>
<comment type="caution">
    <text evidence="4">The sequence shown here is derived from an EMBL/GenBank/DDBJ whole genome shotgun (WGS) entry which is preliminary data.</text>
</comment>
<dbReference type="SUPFAM" id="SSF53187">
    <property type="entry name" value="Zn-dependent exopeptidases"/>
    <property type="match status" value="1"/>
</dbReference>
<dbReference type="InterPro" id="IPR007484">
    <property type="entry name" value="Peptidase_M28"/>
</dbReference>
<keyword evidence="5" id="KW-1185">Reference proteome</keyword>
<keyword evidence="1" id="KW-0378">Hydrolase</keyword>
<dbReference type="GO" id="GO:0006508">
    <property type="term" value="P:proteolysis"/>
    <property type="evidence" value="ECO:0007669"/>
    <property type="project" value="UniProtKB-KW"/>
</dbReference>
<evidence type="ECO:0000313" key="5">
    <source>
        <dbReference type="Proteomes" id="UP000518752"/>
    </source>
</evidence>
<protein>
    <recommendedName>
        <fullName evidence="1">Peptide hydrolase</fullName>
        <ecNumber evidence="1">3.4.-.-</ecNumber>
    </recommendedName>
</protein>
<dbReference type="EC" id="3.4.-.-" evidence="1"/>
<dbReference type="OrthoDB" id="5841748at2759"/>
<dbReference type="Gene3D" id="3.40.630.10">
    <property type="entry name" value="Zn peptidases"/>
    <property type="match status" value="1"/>
</dbReference>
<evidence type="ECO:0000256" key="2">
    <source>
        <dbReference type="SAM" id="Phobius"/>
    </source>
</evidence>
<evidence type="ECO:0000256" key="1">
    <source>
        <dbReference type="RuleBase" id="RU361240"/>
    </source>
</evidence>
<keyword evidence="2" id="KW-1133">Transmembrane helix</keyword>
<dbReference type="EMBL" id="JAACJN010000166">
    <property type="protein sequence ID" value="KAF5365533.1"/>
    <property type="molecule type" value="Genomic_DNA"/>
</dbReference>
<name>A0A8H5GIB4_9AGAR</name>
<dbReference type="Proteomes" id="UP000518752">
    <property type="component" value="Unassembled WGS sequence"/>
</dbReference>
<gene>
    <name evidence="4" type="ORF">D9757_013934</name>
</gene>
<dbReference type="GO" id="GO:0046872">
    <property type="term" value="F:metal ion binding"/>
    <property type="evidence" value="ECO:0007669"/>
    <property type="project" value="UniProtKB-KW"/>
</dbReference>
<dbReference type="InterPro" id="IPR039373">
    <property type="entry name" value="Peptidase_M28B"/>
</dbReference>
<dbReference type="SUPFAM" id="SSF52025">
    <property type="entry name" value="PA domain"/>
    <property type="match status" value="1"/>
</dbReference>
<dbReference type="Gene3D" id="3.50.30.30">
    <property type="match status" value="1"/>
</dbReference>
<keyword evidence="1" id="KW-0479">Metal-binding</keyword>
<dbReference type="InterPro" id="IPR046450">
    <property type="entry name" value="PA_dom_sf"/>
</dbReference>
<feature type="domain" description="Peptidase M28" evidence="3">
    <location>
        <begin position="374"/>
        <end position="479"/>
    </location>
</feature>
<dbReference type="PANTHER" id="PTHR10404">
    <property type="entry name" value="N-ACETYLATED-ALPHA-LINKED ACIDIC DIPEPTIDASE"/>
    <property type="match status" value="1"/>
</dbReference>
<organism evidence="4 5">
    <name type="scientific">Collybiopsis confluens</name>
    <dbReference type="NCBI Taxonomy" id="2823264"/>
    <lineage>
        <taxon>Eukaryota</taxon>
        <taxon>Fungi</taxon>
        <taxon>Dikarya</taxon>
        <taxon>Basidiomycota</taxon>
        <taxon>Agaricomycotina</taxon>
        <taxon>Agaricomycetes</taxon>
        <taxon>Agaricomycetidae</taxon>
        <taxon>Agaricales</taxon>
        <taxon>Marasmiineae</taxon>
        <taxon>Omphalotaceae</taxon>
        <taxon>Collybiopsis</taxon>
    </lineage>
</organism>
<dbReference type="AlphaFoldDB" id="A0A8H5GIB4"/>
<keyword evidence="1" id="KW-0645">Protease</keyword>
<proteinExistence type="inferred from homology"/>
<accession>A0A8H5GIB4</accession>
<reference evidence="4 5" key="1">
    <citation type="journal article" date="2020" name="ISME J.">
        <title>Uncovering the hidden diversity of litter-decomposition mechanisms in mushroom-forming fungi.</title>
        <authorList>
            <person name="Floudas D."/>
            <person name="Bentzer J."/>
            <person name="Ahren D."/>
            <person name="Johansson T."/>
            <person name="Persson P."/>
            <person name="Tunlid A."/>
        </authorList>
    </citation>
    <scope>NUCLEOTIDE SEQUENCE [LARGE SCALE GENOMIC DNA]</scope>
    <source>
        <strain evidence="4 5">CBS 406.79</strain>
    </source>
</reference>
<dbReference type="Pfam" id="PF04389">
    <property type="entry name" value="Peptidase_M28"/>
    <property type="match status" value="1"/>
</dbReference>
<sequence>MTDPEKLAPPSTRSLFRQRWGYLVVIALVYFAISRSLSPSTRRALPIPDSAVEHETKEAMSTEEKEDLFLSIPNTDNATSTGKRFSKQPHLAGSPQDYKDALSVLQFFQTELGISPPPSRLGPRSPTAWVDVYYPYLDTPLSRSLDILDAGGNSVYAFDLREDGDPGDEDAARYRDHIPAWHGFSGPGQGQGKLVYVNYGTYEDYEEVLAAGVNLTGKIVLARYGGLFRVKRAEELGAQGVLIYSDPRDDGFVTVENGFAPYPQGPARNPTSLQRGSTMYLSLYPGDPLTPGSPAYENAERLEEATNVPRIPSLPISWANAQRLLEEIGDIYVDHMIDGQRKLSGKTSERKVKIINNVDRKITPIWNAMAAIPGHPGRADPVSGTVSLLEIVRGLGALLRQGWKPLRTILIASWDAEEHGLVGSTEYGEDFAEWIGEHAVTYLNVDVSSSGSQWNIIGSPSLAHIIKKTALDVPHPSGEHGKTLWDARKDEGPFKPFGPLGPNGELGVAISAGTGHNVLEVGNLRADAEVMRAYEASKKEKQQLIGPMGSGSDYTVFLQRLGVASADQGFGGTPYDAPYHYHSIYDSMRWQEVYADPGFKKHLAVAKHLGLLTLRLTDSIIIPLNTTQYASELHDYLNKVEALLSSLTDSSAVMTEFSTLRQLIDKLQEASILLDIEKAEAEKRFKKLLSKMPSFPGPSSRSSCKHRSGISRWFRKWILGIFGIVPDSQPHKGSFVVDAWESLLHAPNGDEQHDKVVAEWLAQRVTNSHLNDLSDLPDLPNLPSPPSPPNLPSLPQYLNLYVPPSEFPVQTTSSFHLNVDLSIPRDQASGVVSTLGVAPGAYLGYGATTFPSLTEAITIDKNLTAARIESERLVKLLKVMIEDLKV</sequence>
<dbReference type="PANTHER" id="PTHR10404:SF46">
    <property type="entry name" value="VACUOLAR PROTEIN SORTING-ASSOCIATED PROTEIN 70"/>
    <property type="match status" value="1"/>
</dbReference>
<keyword evidence="2" id="KW-0472">Membrane</keyword>
<keyword evidence="2" id="KW-0812">Transmembrane</keyword>
<dbReference type="GO" id="GO:0004180">
    <property type="term" value="F:carboxypeptidase activity"/>
    <property type="evidence" value="ECO:0007669"/>
    <property type="project" value="TreeGrafter"/>
</dbReference>
<dbReference type="CDD" id="cd02121">
    <property type="entry name" value="PA_GCPII_like"/>
    <property type="match status" value="1"/>
</dbReference>
<feature type="transmembrane region" description="Helical" evidence="2">
    <location>
        <begin position="20"/>
        <end position="38"/>
    </location>
</feature>
<comment type="similarity">
    <text evidence="1">Belongs to the peptidase M28 family.</text>
</comment>
<evidence type="ECO:0000313" key="4">
    <source>
        <dbReference type="EMBL" id="KAF5365533.1"/>
    </source>
</evidence>